<organism evidence="1 2">
    <name type="scientific">Bacillus chungangensis</name>
    <dbReference type="NCBI Taxonomy" id="587633"/>
    <lineage>
        <taxon>Bacteria</taxon>
        <taxon>Bacillati</taxon>
        <taxon>Bacillota</taxon>
        <taxon>Bacilli</taxon>
        <taxon>Bacillales</taxon>
        <taxon>Bacillaceae</taxon>
        <taxon>Bacillus</taxon>
    </lineage>
</organism>
<gene>
    <name evidence="1" type="ORF">J2S08_003764</name>
</gene>
<sequence length="363" mass="43400">MENKSELPLYKLFINPMDLMELKRDIWNDEPVPAILTKNKKKYDIDIVYRGEHIRDFSKKSYHISFYKPNRYRGAKEIHLNAEYKDPSLIRNKLSFDFFEDIGTLSPHSQHVFLTLNGKKEGVYLELESVDENFLTKRKLPNGAIFYAIDGDANFSLMSELDHEAKKSLKLGYERKCGTPLDDYYLQEMIYKVNTISKADFETEIIKFIDINKYLRWLAGIIFTQNYDGFVHNYAIYRNGETELFEMIPWDYDATWGRDINGEIMDADYVRIEGFNSLTARILDVDQFRKQYKKLLEEIMDHQFTIEYMKPKVEYLYNLIRPSVLMDPFEKDNIEMFDQEPEVIYDYIERRRNYLTSRLIKLE</sequence>
<dbReference type="RefSeq" id="WP_307232231.1">
    <property type="nucleotide sequence ID" value="NZ_JAUSTT010000028.1"/>
</dbReference>
<protein>
    <submittedName>
        <fullName evidence="1">Spore coat protein H</fullName>
    </submittedName>
</protein>
<evidence type="ECO:0000313" key="1">
    <source>
        <dbReference type="EMBL" id="MDQ0177873.1"/>
    </source>
</evidence>
<reference evidence="1 2" key="1">
    <citation type="submission" date="2023-07" db="EMBL/GenBank/DDBJ databases">
        <title>Genomic Encyclopedia of Type Strains, Phase IV (KMG-IV): sequencing the most valuable type-strain genomes for metagenomic binning, comparative biology and taxonomic classification.</title>
        <authorList>
            <person name="Goeker M."/>
        </authorList>
    </citation>
    <scope>NUCLEOTIDE SEQUENCE [LARGE SCALE GENOMIC DNA]</scope>
    <source>
        <strain evidence="1 2">DSM 23837</strain>
    </source>
</reference>
<proteinExistence type="predicted"/>
<comment type="caution">
    <text evidence="1">The sequence shown here is derived from an EMBL/GenBank/DDBJ whole genome shotgun (WGS) entry which is preliminary data.</text>
</comment>
<evidence type="ECO:0000313" key="2">
    <source>
        <dbReference type="Proteomes" id="UP001223586"/>
    </source>
</evidence>
<name>A0ABT9WXM9_9BACI</name>
<dbReference type="PANTHER" id="PTHR40050">
    <property type="entry name" value="INNER SPORE COAT PROTEIN H"/>
    <property type="match status" value="1"/>
</dbReference>
<keyword evidence="2" id="KW-1185">Reference proteome</keyword>
<dbReference type="InterPro" id="IPR014867">
    <property type="entry name" value="Spore_coat_CotH_CotH2/3/7"/>
</dbReference>
<dbReference type="EMBL" id="JAUSTT010000028">
    <property type="protein sequence ID" value="MDQ0177873.1"/>
    <property type="molecule type" value="Genomic_DNA"/>
</dbReference>
<dbReference type="Pfam" id="PF08757">
    <property type="entry name" value="CotH"/>
    <property type="match status" value="1"/>
</dbReference>
<dbReference type="PANTHER" id="PTHR40050:SF1">
    <property type="entry name" value="INNER SPORE COAT PROTEIN H"/>
    <property type="match status" value="1"/>
</dbReference>
<keyword evidence="1" id="KW-0167">Capsid protein</keyword>
<dbReference type="Proteomes" id="UP001223586">
    <property type="component" value="Unassembled WGS sequence"/>
</dbReference>
<accession>A0ABT9WXM9</accession>
<keyword evidence="1" id="KW-0946">Virion</keyword>